<dbReference type="GO" id="GO:0006388">
    <property type="term" value="P:tRNA splicing, via endonucleolytic cleavage and ligation"/>
    <property type="evidence" value="ECO:0007669"/>
    <property type="project" value="InterPro"/>
</dbReference>
<dbReference type="SUPFAM" id="SSF53032">
    <property type="entry name" value="tRNA-intron endonuclease catalytic domain-like"/>
    <property type="match status" value="1"/>
</dbReference>
<dbReference type="InterPro" id="IPR036167">
    <property type="entry name" value="tRNA_intron_Endo_cat-like_sf"/>
</dbReference>
<comment type="similarity">
    <text evidence="1">Belongs to the SEN15 family.</text>
</comment>
<dbReference type="InterPro" id="IPR011856">
    <property type="entry name" value="tRNA_endonuc-like_dom_sf"/>
</dbReference>
<evidence type="ECO:0000259" key="3">
    <source>
        <dbReference type="Pfam" id="PF09631"/>
    </source>
</evidence>
<dbReference type="PANTHER" id="PTHR28582:SF1">
    <property type="entry name" value="TRNA-SPLICING ENDONUCLEASE SUBUNIT SEN15"/>
    <property type="match status" value="1"/>
</dbReference>
<dbReference type="GO" id="GO:0005634">
    <property type="term" value="C:nucleus"/>
    <property type="evidence" value="ECO:0007669"/>
    <property type="project" value="UniProtKB-ARBA"/>
</dbReference>
<dbReference type="InterPro" id="IPR018593">
    <property type="entry name" value="tRNA-endonuc_su_Sen15"/>
</dbReference>
<evidence type="ECO:0000256" key="1">
    <source>
        <dbReference type="ARBA" id="ARBA00006091"/>
    </source>
</evidence>
<feature type="domain" description="tRNA-splicing endonuclease subunit Sen15" evidence="3">
    <location>
        <begin position="168"/>
        <end position="255"/>
    </location>
</feature>
<evidence type="ECO:0000313" key="4">
    <source>
        <dbReference type="EMBL" id="CAD7406047.1"/>
    </source>
</evidence>
<reference evidence="4" key="1">
    <citation type="submission" date="2020-11" db="EMBL/GenBank/DDBJ databases">
        <authorList>
            <person name="Tran Van P."/>
        </authorList>
    </citation>
    <scope>NUCLEOTIDE SEQUENCE</scope>
</reference>
<organism evidence="4">
    <name type="scientific">Timema poppense</name>
    <name type="common">Walking stick</name>
    <dbReference type="NCBI Taxonomy" id="170557"/>
    <lineage>
        <taxon>Eukaryota</taxon>
        <taxon>Metazoa</taxon>
        <taxon>Ecdysozoa</taxon>
        <taxon>Arthropoda</taxon>
        <taxon>Hexapoda</taxon>
        <taxon>Insecta</taxon>
        <taxon>Pterygota</taxon>
        <taxon>Neoptera</taxon>
        <taxon>Polyneoptera</taxon>
        <taxon>Phasmatodea</taxon>
        <taxon>Timematodea</taxon>
        <taxon>Timematoidea</taxon>
        <taxon>Timematidae</taxon>
        <taxon>Timema</taxon>
    </lineage>
</organism>
<proteinExistence type="inferred from homology"/>
<evidence type="ECO:0000256" key="2">
    <source>
        <dbReference type="ARBA" id="ARBA00022694"/>
    </source>
</evidence>
<dbReference type="EMBL" id="OD002751">
    <property type="protein sequence ID" value="CAD7406047.1"/>
    <property type="molecule type" value="Genomic_DNA"/>
</dbReference>
<dbReference type="Gene3D" id="3.40.1350.10">
    <property type="match status" value="1"/>
</dbReference>
<sequence>MDVLENMITLGCKRQQTAALALQIYIELCEGFILTINKTAVDGEIMVPPSVRCTESAIDREIVVPPPVRCTESAIDREMWFHPRCTESAVDGKIVVPPPVRCTESAVDGKIVVPPLVRCTESAVDGKIVVPPRSGVLSLPLMGRSWFHPRSGVLSLPLMGRSWFHPVQALWNVEYFYSQELDIIYLTGKKKQSSMTPEIYVPVSATADITPEWIELVQNILCKDKETKGVTLAIKEQDSSIVYYRITQALVPPDSPETAKRMKIREDRHRCLEGELRRRRQELFNQAQESS</sequence>
<keyword evidence="2" id="KW-0819">tRNA processing</keyword>
<protein>
    <recommendedName>
        <fullName evidence="3">tRNA-splicing endonuclease subunit Sen15 domain-containing protein</fullName>
    </recommendedName>
</protein>
<dbReference type="PANTHER" id="PTHR28582">
    <property type="entry name" value="TRNA-SPLICING ENDONUCLEASE SUBUNIT SEN15"/>
    <property type="match status" value="1"/>
</dbReference>
<accession>A0A7R9H1V7</accession>
<dbReference type="Pfam" id="PF09631">
    <property type="entry name" value="Sen15"/>
    <property type="match status" value="1"/>
</dbReference>
<name>A0A7R9H1V7_TIMPO</name>
<gene>
    <name evidence="4" type="ORF">TPSB3V08_LOCUS5253</name>
</gene>
<dbReference type="AlphaFoldDB" id="A0A7R9H1V7"/>
<dbReference type="GO" id="GO:0003676">
    <property type="term" value="F:nucleic acid binding"/>
    <property type="evidence" value="ECO:0007669"/>
    <property type="project" value="InterPro"/>
</dbReference>